<accession>A0ABV3ZK49</accession>
<sequence>MKKLLAFGALFLFVMAWFISCTKEKSFETGIIPGQESIGTLKDDSGNCMTVIPHGVFYGGVTPTDSNYLEVKVNVTQKGTYVIYTNMQNGLSFKDSGVFMNLGMNTIHLKPTGLPENGFAEFTLNYDTSICAFQLAIQDSTGSGQGGGQFTFGDCASDSVYGRYVAGKALDATNKLSVVVNVTTLGNFNIATNTVNGISFSKTGTFTTTGPQTVYLDGIGTPTDAGAFQYQFSNGSGGCGITFTVLDAVNGDDYAWSFTEGANNYHGYIDTSFIADSLTYKVMWILGSTAATGDTTFAIAYSFDHSLTSPPTGTFNTNDQSSSNFFGFIIKNPQTLIFGAAKEAPAVNIAINATSYDPSSKLLTGSFSGTAMTLLGGPFTITNGQFKTTVQ</sequence>
<dbReference type="RefSeq" id="WP_369331616.1">
    <property type="nucleotide sequence ID" value="NZ_JAULBC010000008.1"/>
</dbReference>
<evidence type="ECO:0000313" key="1">
    <source>
        <dbReference type="EMBL" id="MEX6690203.1"/>
    </source>
</evidence>
<dbReference type="InterPro" id="IPR006126">
    <property type="entry name" value="Staph/Strept_toxin_CS"/>
</dbReference>
<dbReference type="PROSITE" id="PS00277">
    <property type="entry name" value="STAPH_STREP_TOXIN_1"/>
    <property type="match status" value="1"/>
</dbReference>
<dbReference type="EMBL" id="JAULBC010000008">
    <property type="protein sequence ID" value="MEX6690203.1"/>
    <property type="molecule type" value="Genomic_DNA"/>
</dbReference>
<evidence type="ECO:0000313" key="2">
    <source>
        <dbReference type="Proteomes" id="UP001560573"/>
    </source>
</evidence>
<dbReference type="PROSITE" id="PS51257">
    <property type="entry name" value="PROKAR_LIPOPROTEIN"/>
    <property type="match status" value="1"/>
</dbReference>
<keyword evidence="2" id="KW-1185">Reference proteome</keyword>
<reference evidence="1 2" key="1">
    <citation type="submission" date="2023-07" db="EMBL/GenBank/DDBJ databases">
        <authorList>
            <person name="Lian W.-H."/>
        </authorList>
    </citation>
    <scope>NUCLEOTIDE SEQUENCE [LARGE SCALE GENOMIC DNA]</scope>
    <source>
        <strain evidence="1 2">SYSU DXS3180</strain>
    </source>
</reference>
<organism evidence="1 2">
    <name type="scientific">Danxiaibacter flavus</name>
    <dbReference type="NCBI Taxonomy" id="3049108"/>
    <lineage>
        <taxon>Bacteria</taxon>
        <taxon>Pseudomonadati</taxon>
        <taxon>Bacteroidota</taxon>
        <taxon>Chitinophagia</taxon>
        <taxon>Chitinophagales</taxon>
        <taxon>Chitinophagaceae</taxon>
        <taxon>Danxiaibacter</taxon>
    </lineage>
</organism>
<name>A0ABV3ZK49_9BACT</name>
<proteinExistence type="predicted"/>
<gene>
    <name evidence="1" type="ORF">QTN47_22020</name>
</gene>
<comment type="caution">
    <text evidence="1">The sequence shown here is derived from an EMBL/GenBank/DDBJ whole genome shotgun (WGS) entry which is preliminary data.</text>
</comment>
<protein>
    <submittedName>
        <fullName evidence="1">Uncharacterized protein</fullName>
    </submittedName>
</protein>
<dbReference type="Proteomes" id="UP001560573">
    <property type="component" value="Unassembled WGS sequence"/>
</dbReference>